<comment type="similarity">
    <text evidence="2 7">Belongs to the HEATR1/UTP10 family.</text>
</comment>
<dbReference type="InterPro" id="IPR011989">
    <property type="entry name" value="ARM-like"/>
</dbReference>
<dbReference type="InterPro" id="IPR056473">
    <property type="entry name" value="HEAT_Utp10/HEAT1"/>
</dbReference>
<dbReference type="GO" id="GO:0000462">
    <property type="term" value="P:maturation of SSU-rRNA from tricistronic rRNA transcript (SSU-rRNA, 5.8S rRNA, LSU-rRNA)"/>
    <property type="evidence" value="ECO:0007669"/>
    <property type="project" value="TreeGrafter"/>
</dbReference>
<dbReference type="GO" id="GO:0045943">
    <property type="term" value="P:positive regulation of transcription by RNA polymerase I"/>
    <property type="evidence" value="ECO:0007669"/>
    <property type="project" value="TreeGrafter"/>
</dbReference>
<evidence type="ECO:0000256" key="5">
    <source>
        <dbReference type="ARBA" id="ARBA00023242"/>
    </source>
</evidence>
<dbReference type="Pfam" id="PF12397">
    <property type="entry name" value="U3snoRNP10"/>
    <property type="match status" value="1"/>
</dbReference>
<dbReference type="PANTHER" id="PTHR13457:SF1">
    <property type="entry name" value="HEAT REPEAT-CONTAINING PROTEIN 1"/>
    <property type="match status" value="1"/>
</dbReference>
<comment type="subcellular location">
    <subcellularLocation>
        <location evidence="1 7">Nucleus</location>
        <location evidence="1 7">Nucleolus</location>
    </subcellularLocation>
</comment>
<keyword evidence="3 7" id="KW-0690">Ribosome biogenesis</keyword>
<protein>
    <recommendedName>
        <fullName evidence="7">HEAT repeat-containing protein 1</fullName>
    </recommendedName>
</protein>
<evidence type="ECO:0000256" key="3">
    <source>
        <dbReference type="ARBA" id="ARBA00022517"/>
    </source>
</evidence>
<dbReference type="SMART" id="SM01036">
    <property type="entry name" value="BP28CT"/>
    <property type="match status" value="1"/>
</dbReference>
<gene>
    <name evidence="10" type="ORF">OCTVUL_1B021225</name>
</gene>
<evidence type="ECO:0000256" key="1">
    <source>
        <dbReference type="ARBA" id="ARBA00004604"/>
    </source>
</evidence>
<dbReference type="PANTHER" id="PTHR13457">
    <property type="entry name" value="BAP28"/>
    <property type="match status" value="1"/>
</dbReference>
<dbReference type="SUPFAM" id="SSF48371">
    <property type="entry name" value="ARM repeat"/>
    <property type="match status" value="1"/>
</dbReference>
<evidence type="ECO:0000256" key="2">
    <source>
        <dbReference type="ARBA" id="ARBA00010559"/>
    </source>
</evidence>
<keyword evidence="11" id="KW-1185">Reference proteome</keyword>
<keyword evidence="5 7" id="KW-0539">Nucleus</keyword>
<dbReference type="GO" id="GO:0032040">
    <property type="term" value="C:small-subunit processome"/>
    <property type="evidence" value="ECO:0007669"/>
    <property type="project" value="TreeGrafter"/>
</dbReference>
<evidence type="ECO:0000313" key="10">
    <source>
        <dbReference type="EMBL" id="CAI9728886.1"/>
    </source>
</evidence>
<feature type="domain" description="BP28 C-terminal" evidence="9">
    <location>
        <begin position="1861"/>
        <end position="2011"/>
    </location>
</feature>
<comment type="function">
    <text evidence="7">Involved in nucleolar processing of pre-18S ribosomal RNA.</text>
</comment>
<keyword evidence="4 7" id="KW-0698">rRNA processing</keyword>
<evidence type="ECO:0000313" key="11">
    <source>
        <dbReference type="Proteomes" id="UP001162480"/>
    </source>
</evidence>
<dbReference type="Gene3D" id="1.25.10.10">
    <property type="entry name" value="Leucine-rich Repeat Variant"/>
    <property type="match status" value="2"/>
</dbReference>
<dbReference type="Pfam" id="PF23243">
    <property type="entry name" value="HEAT_HEATR1"/>
    <property type="match status" value="1"/>
</dbReference>
<feature type="compositionally biased region" description="Polar residues" evidence="8">
    <location>
        <begin position="1427"/>
        <end position="1439"/>
    </location>
</feature>
<evidence type="ECO:0000256" key="8">
    <source>
        <dbReference type="SAM" id="MobiDB-lite"/>
    </source>
</evidence>
<dbReference type="Pfam" id="PF08146">
    <property type="entry name" value="BP28CT"/>
    <property type="match status" value="1"/>
</dbReference>
<dbReference type="GO" id="GO:0030515">
    <property type="term" value="F:snoRNA binding"/>
    <property type="evidence" value="ECO:0007669"/>
    <property type="project" value="TreeGrafter"/>
</dbReference>
<dbReference type="InterPro" id="IPR016024">
    <property type="entry name" value="ARM-type_fold"/>
</dbReference>
<organism evidence="10 11">
    <name type="scientific">Octopus vulgaris</name>
    <name type="common">Common octopus</name>
    <dbReference type="NCBI Taxonomy" id="6645"/>
    <lineage>
        <taxon>Eukaryota</taxon>
        <taxon>Metazoa</taxon>
        <taxon>Spiralia</taxon>
        <taxon>Lophotrochozoa</taxon>
        <taxon>Mollusca</taxon>
        <taxon>Cephalopoda</taxon>
        <taxon>Coleoidea</taxon>
        <taxon>Octopodiformes</taxon>
        <taxon>Octopoda</taxon>
        <taxon>Incirrata</taxon>
        <taxon>Octopodidae</taxon>
        <taxon>Octopus</taxon>
    </lineage>
</organism>
<dbReference type="GO" id="GO:0034455">
    <property type="term" value="C:t-UTP complex"/>
    <property type="evidence" value="ECO:0007669"/>
    <property type="project" value="TreeGrafter"/>
</dbReference>
<dbReference type="GO" id="GO:0030686">
    <property type="term" value="C:90S preribosome"/>
    <property type="evidence" value="ECO:0007669"/>
    <property type="project" value="TreeGrafter"/>
</dbReference>
<accession>A0AA36F7Q8</accession>
<evidence type="ECO:0000259" key="9">
    <source>
        <dbReference type="SMART" id="SM01036"/>
    </source>
</evidence>
<evidence type="ECO:0000256" key="4">
    <source>
        <dbReference type="ARBA" id="ARBA00022552"/>
    </source>
</evidence>
<dbReference type="InterPro" id="IPR012954">
    <property type="entry name" value="BP28_C_dom"/>
</dbReference>
<dbReference type="InterPro" id="IPR022125">
    <property type="entry name" value="U3snoRNP10_N"/>
</dbReference>
<keyword evidence="6 7" id="KW-0687">Ribonucleoprotein</keyword>
<dbReference type="EMBL" id="OX597823">
    <property type="protein sequence ID" value="CAI9728886.1"/>
    <property type="molecule type" value="Genomic_DNA"/>
</dbReference>
<dbReference type="InterPro" id="IPR040191">
    <property type="entry name" value="UTP10"/>
</dbReference>
<name>A0AA36F7Q8_OCTVU</name>
<sequence length="2143" mass="246429">MNVFTKSEVDSDILTALLQLLSTLRIMTSLQRQLEKLRIPQTKIIQLQEKKKKASLLFDRDEAARLDKRTFYEIGINGLQELEQFDKEFSKFHLELFSETSVLFNRSVQHTDINKKLDAIIKRFLLRLSPYFLLKPAHKALEWLIQRFNINYYNVNEMLLCVLPYHEDKLFVQVVRLFSLPKNDKKWGWLSGVQKNGIHLSRQTVINHCLSDLSFLSFIQNMVSDYVEEFSKSPSSEPQLRHIFAFYTQVICGILDQKEISETVIGQVLPFLDEGLRSGFTDYKAGSLMIVSIIFVRSKLTQPILESLIYTIVKFTMKTKAIFEEALCCLVLLFQTQTLRRLKKRICRYLVNHQQLVPVLEKIGKDYKLDNFLMALFQNLVPKALSNCLKLSSSAESSDGSISALSTPFKSVLTDILRYIPLNSSTSGEVALCVIRVYVERAIEIKHHHREQFQVNVCEIMRVLEAKHAVALDEALQSYMESHKTSKSKKIIFNLLNYSLESAQHKLLRGTGASLTTSLYHPLAEFRIQAISFLKSEKVNVPDDTSFYEEALLLRLADDVPKVVEAVTELKHKLWQLLDGKSLIEAIKNILLKTDTESEWKSLKIPAIEILLLCNDVDLYPEIIAVLAPYILHMTTVDESLFKIIISSPFAAQNSFPKELSGNPRQFLIEIISRRILEVPAHKALSTFNMFLDSLPNQSPRRACFLCFMLEMFSFLYQQLDKHFKSTFDLCLCTIKIIKEILTKKQIAGKKPFHEEIVLRQGSVGMDKDAQVRHCAVFLEKFIDSLTIVDSLTKGTIFWEYYNNNGVHDTCIQLIIQLFGLLVKYTEKYKKFKASESNLVNVFFGELVKYDVFDKFLCFLWTADMQQRSAAHIISQQQLSALKTGYIWIKSVDPNYVHKWMLSPVPVMVSMIAALGSKKSMIRKAAVSCMPVVYPKGHRKTLPYHYFLKKLIADLDTIESYEDLPRVIGQVMNYDSNYDSDSSMRDVDSSSRKRTVQDIFNVMIMETTPFYIIKTMLEAFKEFNNMELMSQLMPLLSRLLDMLKNKSLTQCQHDSLNLLLLRYSSEIASNLTVESQAFKLFGKVICLKNCANQKQQLEIQEFAIKLINKEFYLSLPNDDSQQQLMSHLFTALVESDFVGTPELIRKLLKHFSIKSSYLLNELDIFQSHPVRNTVFENKRFQMLTGETEANQLDSLSWQRVIVVLEILQNKKKLREPQILLPICFKLLSRVLELEENNSAEYLKQLLLSCICNISNHMINNPDLLAILQTQKFDMELIVKCIRTSSSPQTHHHALLLLTVAAKIDPEMLLHNVMAVFTFVGGTMVRQDDTYSFSMIYRTLETVIPALLAACEERAKYQNADVGTVDDVIPMVLKVFVDAFPHIPAHRRIMLFKELSRIISQGRHLSCLLLLFVEHVVVHSVPKEQTDDNSQTSLYNSQSPEGPPPELEFALNLSFQFPPEQQLDAIRDGLLYLSTLPTEIKQSTGKKKSVPEIVTQLRCADTEIFNTEYHTSKQLRHFKYSSVNFFVSLLERTEFISQIANTSEATLQDHYEKLLEVVFNYLSKVSKTADQQQQLPTSRFWKILLGRVSHLLDKVCTLLPNRVFISVISTLITHQLTTVQKKSMDLLNTKLTEEIPRDMHSMLLPLVTKLTDIVEKKIVTENSMDDSCIVICQTAMYSLKLLCRHLTCDGATELNKTLLVSIQILRQREDSPQLMACSLLCIGEICSTPFEDPIVLKQIPTLMPIVMNLLDKRDFLLRNTLLLLSTVTSLQRLLQYHSVFLSPYIGNILDYICCLSCEEDINIPNLALRLKSVSAVIASKVQSRILVTVITKQYTSYLLKNKSYISCLMAILSDHITNSITKEEVNNQFLQLEQFFLTGLEFRLQCKASKVDNVDVHAIEGEIIKGIISLVMKLSESKFKPFFLKFFNWCVSDKTNKLRVLVFYRLAESLAVSLRSLFLIFAGHIVKHMAEVLDQYNKDKNPDLQWKKYMSTLLIYVIDCAHKCFLYDTDGFVNKESFDLLMTPLVDQFSNMYDKRYNKRVNDHLIPCLSQLAVATHDDTLWKSLNYQVLLKTKHSSVNVRLASLTMINELHKKLGESYLNLLPETVPFLAELMEDECETIEKKCQQVLCEMEKTLGEPLQKYF</sequence>
<reference evidence="10" key="1">
    <citation type="submission" date="2023-08" db="EMBL/GenBank/DDBJ databases">
        <authorList>
            <person name="Alioto T."/>
            <person name="Alioto T."/>
            <person name="Gomez Garrido J."/>
        </authorList>
    </citation>
    <scope>NUCLEOTIDE SEQUENCE</scope>
</reference>
<evidence type="ECO:0000256" key="6">
    <source>
        <dbReference type="ARBA" id="ARBA00023274"/>
    </source>
</evidence>
<feature type="region of interest" description="Disordered" evidence="8">
    <location>
        <begin position="1423"/>
        <end position="1443"/>
    </location>
</feature>
<proteinExistence type="inferred from homology"/>
<dbReference type="Proteomes" id="UP001162480">
    <property type="component" value="Chromosome 10"/>
</dbReference>
<evidence type="ECO:0000256" key="7">
    <source>
        <dbReference type="RuleBase" id="RU367065"/>
    </source>
</evidence>